<name>A0A8J5FA42_ZINOF</name>
<keyword evidence="3" id="KW-0328">Glycosyltransferase</keyword>
<dbReference type="PANTHER" id="PTHR20961:SF81">
    <property type="entry name" value="GLYCOSYLTRANSFERASE FAMILY 61 PROTEIN"/>
    <property type="match status" value="1"/>
</dbReference>
<keyword evidence="7" id="KW-0812">Transmembrane</keyword>
<reference evidence="9 10" key="1">
    <citation type="submission" date="2020-08" db="EMBL/GenBank/DDBJ databases">
        <title>Plant Genome Project.</title>
        <authorList>
            <person name="Zhang R.-G."/>
        </authorList>
    </citation>
    <scope>NUCLEOTIDE SEQUENCE [LARGE SCALE GENOMIC DNA]</scope>
    <source>
        <tissue evidence="9">Rhizome</tissue>
    </source>
</reference>
<evidence type="ECO:0000256" key="2">
    <source>
        <dbReference type="ARBA" id="ARBA00004881"/>
    </source>
</evidence>
<evidence type="ECO:0000256" key="4">
    <source>
        <dbReference type="ARBA" id="ARBA00022679"/>
    </source>
</evidence>
<accession>A0A8J5FA42</accession>
<feature type="domain" description="Glycosyltransferase 61 catalytic" evidence="8">
    <location>
        <begin position="496"/>
        <end position="580"/>
    </location>
</feature>
<gene>
    <name evidence="9" type="ORF">ZIOFF_059951</name>
</gene>
<evidence type="ECO:0000259" key="8">
    <source>
        <dbReference type="Pfam" id="PF04577"/>
    </source>
</evidence>
<comment type="subcellular location">
    <subcellularLocation>
        <location evidence="1">Golgi apparatus membrane</location>
        <topology evidence="1">Single-pass type II membrane protein</topology>
    </subcellularLocation>
</comment>
<evidence type="ECO:0000313" key="9">
    <source>
        <dbReference type="EMBL" id="KAG6483307.1"/>
    </source>
</evidence>
<evidence type="ECO:0000256" key="7">
    <source>
        <dbReference type="SAM" id="Phobius"/>
    </source>
</evidence>
<keyword evidence="7" id="KW-0472">Membrane</keyword>
<proteinExistence type="predicted"/>
<keyword evidence="7" id="KW-1133">Transmembrane helix</keyword>
<feature type="transmembrane region" description="Helical" evidence="7">
    <location>
        <begin position="225"/>
        <end position="254"/>
    </location>
</feature>
<dbReference type="InterPro" id="IPR007657">
    <property type="entry name" value="Glycosyltransferase_61"/>
</dbReference>
<dbReference type="GO" id="GO:0016763">
    <property type="term" value="F:pentosyltransferase activity"/>
    <property type="evidence" value="ECO:0007669"/>
    <property type="project" value="UniProtKB-ARBA"/>
</dbReference>
<dbReference type="Proteomes" id="UP000734854">
    <property type="component" value="Unassembled WGS sequence"/>
</dbReference>
<feature type="compositionally biased region" description="Basic and acidic residues" evidence="6">
    <location>
        <begin position="271"/>
        <end position="290"/>
    </location>
</feature>
<evidence type="ECO:0000256" key="5">
    <source>
        <dbReference type="ARBA" id="ARBA00023180"/>
    </source>
</evidence>
<keyword evidence="10" id="KW-1185">Reference proteome</keyword>
<dbReference type="EMBL" id="JACMSC010000016">
    <property type="protein sequence ID" value="KAG6483307.1"/>
    <property type="molecule type" value="Genomic_DNA"/>
</dbReference>
<feature type="region of interest" description="Disordered" evidence="6">
    <location>
        <begin position="271"/>
        <end position="292"/>
    </location>
</feature>
<organism evidence="9 10">
    <name type="scientific">Zingiber officinale</name>
    <name type="common">Ginger</name>
    <name type="synonym">Amomum zingiber</name>
    <dbReference type="NCBI Taxonomy" id="94328"/>
    <lineage>
        <taxon>Eukaryota</taxon>
        <taxon>Viridiplantae</taxon>
        <taxon>Streptophyta</taxon>
        <taxon>Embryophyta</taxon>
        <taxon>Tracheophyta</taxon>
        <taxon>Spermatophyta</taxon>
        <taxon>Magnoliopsida</taxon>
        <taxon>Liliopsida</taxon>
        <taxon>Zingiberales</taxon>
        <taxon>Zingiberaceae</taxon>
        <taxon>Zingiber</taxon>
    </lineage>
</organism>
<comment type="caution">
    <text evidence="9">The sequence shown here is derived from an EMBL/GenBank/DDBJ whole genome shotgun (WGS) entry which is preliminary data.</text>
</comment>
<dbReference type="GO" id="GO:0000139">
    <property type="term" value="C:Golgi membrane"/>
    <property type="evidence" value="ECO:0007669"/>
    <property type="project" value="UniProtKB-SubCell"/>
</dbReference>
<evidence type="ECO:0000313" key="10">
    <source>
        <dbReference type="Proteomes" id="UP000734854"/>
    </source>
</evidence>
<sequence>MKAELELAVNATIIQLKPNDHLPEAFTDRDVDRIQLLEASINEIPLHLFHMLLACQDVPAGQLSSWPEVVVDRAAGARAERDGAASRLRGNRRLTLVTSRATAVVRGARAREKDCRCAVRVRRKNRRLGLVVTGADAASLVLAEEGSTASGGDERVISLSITSASHLDRWQMLGCGGSGCVQVLLRDLLPASQGRRQVQIPIDRARKMAKAKAASRGEQQRLRSALLGGCFLLSVILLVVYTCYVVSFSGLTFWRSNRAVPPVADAKEKITEDKVASTPQEDVRRQEEKLPSNPFCDYSNRRNDYCEMKGDIRIHGNSSSIFVAISSTNTTKLQESWKLKPHPRKGDSRAMARVTEMSVKTISSRNGPVCAVHNSVPAIIFSTGGYMGNFFHDFTDILIPIFTTSQQFNGEVQFLISEILPWWNEKYKKLIQPLTNYEIIDFNQDQTVRCYPRVIVGLKFHKEMSIDPYASPYGLSMVDFGRHARKSLALERDTTIKLGPAQDKKPRLLIVARKFTRRFANVDEIVRKVEEYGFEPVVAEAKYHDLAEFAQIVNSCDVMLGVHGAGITNLVFLPTNAVVIQVIPLGGLEGISWIDFGLGTISMKMHYLQYTISLEESTLTEQYARGDPVLSDQKEAYRKHGWAHMIELYFFKQGVNLDMARFGSTLLQALELLRQQ</sequence>
<protein>
    <recommendedName>
        <fullName evidence="8">Glycosyltransferase 61 catalytic domain-containing protein</fullName>
    </recommendedName>
</protein>
<dbReference type="PANTHER" id="PTHR20961">
    <property type="entry name" value="GLYCOSYLTRANSFERASE"/>
    <property type="match status" value="1"/>
</dbReference>
<evidence type="ECO:0000256" key="3">
    <source>
        <dbReference type="ARBA" id="ARBA00022676"/>
    </source>
</evidence>
<evidence type="ECO:0000256" key="1">
    <source>
        <dbReference type="ARBA" id="ARBA00004323"/>
    </source>
</evidence>
<comment type="pathway">
    <text evidence="2">Glycan metabolism.</text>
</comment>
<evidence type="ECO:0000256" key="6">
    <source>
        <dbReference type="SAM" id="MobiDB-lite"/>
    </source>
</evidence>
<keyword evidence="4" id="KW-0808">Transferase</keyword>
<dbReference type="Pfam" id="PF04577">
    <property type="entry name" value="Glyco_transf_61"/>
    <property type="match status" value="1"/>
</dbReference>
<dbReference type="InterPro" id="IPR049625">
    <property type="entry name" value="Glyco_transf_61_cat"/>
</dbReference>
<keyword evidence="5" id="KW-0325">Glycoprotein</keyword>
<dbReference type="AlphaFoldDB" id="A0A8J5FA42"/>